<keyword evidence="3 7" id="KW-0812">Transmembrane</keyword>
<name>A0A812QR69_9DINO</name>
<feature type="domain" description="Helicase C-terminal" evidence="9">
    <location>
        <begin position="846"/>
        <end position="1023"/>
    </location>
</feature>
<evidence type="ECO:0000256" key="4">
    <source>
        <dbReference type="ARBA" id="ARBA00022989"/>
    </source>
</evidence>
<feature type="compositionally biased region" description="Basic and acidic residues" evidence="6">
    <location>
        <begin position="1865"/>
        <end position="1874"/>
    </location>
</feature>
<feature type="transmembrane region" description="Helical" evidence="7">
    <location>
        <begin position="1434"/>
        <end position="1455"/>
    </location>
</feature>
<dbReference type="Pfam" id="PF07690">
    <property type="entry name" value="MFS_1"/>
    <property type="match status" value="1"/>
</dbReference>
<feature type="transmembrane region" description="Helical" evidence="7">
    <location>
        <begin position="1697"/>
        <end position="1718"/>
    </location>
</feature>
<dbReference type="InterPro" id="IPR036259">
    <property type="entry name" value="MFS_trans_sf"/>
</dbReference>
<comment type="caution">
    <text evidence="11">The sequence shown here is derived from an EMBL/GenBank/DDBJ whole genome shotgun (WGS) entry which is preliminary data.</text>
</comment>
<feature type="transmembrane region" description="Helical" evidence="7">
    <location>
        <begin position="1655"/>
        <end position="1676"/>
    </location>
</feature>
<dbReference type="PROSITE" id="PS51194">
    <property type="entry name" value="HELICASE_CTER"/>
    <property type="match status" value="1"/>
</dbReference>
<dbReference type="InterPro" id="IPR002035">
    <property type="entry name" value="VWF_A"/>
</dbReference>
<evidence type="ECO:0000256" key="1">
    <source>
        <dbReference type="ARBA" id="ARBA00004141"/>
    </source>
</evidence>
<evidence type="ECO:0000256" key="7">
    <source>
        <dbReference type="SAM" id="Phobius"/>
    </source>
</evidence>
<dbReference type="InterPro" id="IPR050930">
    <property type="entry name" value="MFS_Vesicular_Transporter"/>
</dbReference>
<feature type="domain" description="SecA family profile" evidence="10">
    <location>
        <begin position="384"/>
        <end position="1016"/>
    </location>
</feature>
<dbReference type="Pfam" id="PF07517">
    <property type="entry name" value="SecA_DEAD"/>
    <property type="match status" value="1"/>
</dbReference>
<gene>
    <name evidence="11" type="primary">secA2</name>
    <name evidence="11" type="ORF">SNEC2469_LOCUS10924</name>
</gene>
<dbReference type="SUPFAM" id="SSF103473">
    <property type="entry name" value="MFS general substrate transporter"/>
    <property type="match status" value="1"/>
</dbReference>
<accession>A0A812QR69</accession>
<dbReference type="SUPFAM" id="SSF52540">
    <property type="entry name" value="P-loop containing nucleoside triphosphate hydrolases"/>
    <property type="match status" value="2"/>
</dbReference>
<dbReference type="PANTHER" id="PTHR23506">
    <property type="entry name" value="GH10249P"/>
    <property type="match status" value="1"/>
</dbReference>
<dbReference type="EMBL" id="CAJNJA010017353">
    <property type="protein sequence ID" value="CAE7399557.1"/>
    <property type="molecule type" value="Genomic_DNA"/>
</dbReference>
<dbReference type="CDD" id="cd00198">
    <property type="entry name" value="vWFA"/>
    <property type="match status" value="1"/>
</dbReference>
<evidence type="ECO:0000256" key="5">
    <source>
        <dbReference type="ARBA" id="ARBA00023136"/>
    </source>
</evidence>
<feature type="transmembrane region" description="Helical" evidence="7">
    <location>
        <begin position="1730"/>
        <end position="1749"/>
    </location>
</feature>
<feature type="domain" description="VWFA" evidence="8">
    <location>
        <begin position="1087"/>
        <end position="1295"/>
    </location>
</feature>
<dbReference type="InterPro" id="IPR014018">
    <property type="entry name" value="SecA_motor_DEAD"/>
</dbReference>
<dbReference type="SUPFAM" id="SSF53300">
    <property type="entry name" value="vWA-like"/>
    <property type="match status" value="1"/>
</dbReference>
<feature type="transmembrane region" description="Helical" evidence="7">
    <location>
        <begin position="1497"/>
        <end position="1520"/>
    </location>
</feature>
<reference evidence="11" key="1">
    <citation type="submission" date="2021-02" db="EMBL/GenBank/DDBJ databases">
        <authorList>
            <person name="Dougan E. K."/>
            <person name="Rhodes N."/>
            <person name="Thang M."/>
            <person name="Chan C."/>
        </authorList>
    </citation>
    <scope>NUCLEOTIDE SEQUENCE</scope>
</reference>
<feature type="region of interest" description="Disordered" evidence="6">
    <location>
        <begin position="1844"/>
        <end position="1874"/>
    </location>
</feature>
<comment type="subcellular location">
    <subcellularLocation>
        <location evidence="1">Membrane</location>
        <topology evidence="1">Multi-pass membrane protein</topology>
    </subcellularLocation>
</comment>
<feature type="transmembrane region" description="Helical" evidence="7">
    <location>
        <begin position="1405"/>
        <end position="1422"/>
    </location>
</feature>
<keyword evidence="12" id="KW-1185">Reference proteome</keyword>
<feature type="compositionally biased region" description="Low complexity" evidence="6">
    <location>
        <begin position="1854"/>
        <end position="1863"/>
    </location>
</feature>
<feature type="transmembrane region" description="Helical" evidence="7">
    <location>
        <begin position="1614"/>
        <end position="1635"/>
    </location>
</feature>
<dbReference type="GO" id="GO:0016020">
    <property type="term" value="C:membrane"/>
    <property type="evidence" value="ECO:0007669"/>
    <property type="project" value="UniProtKB-SubCell"/>
</dbReference>
<evidence type="ECO:0000259" key="8">
    <source>
        <dbReference type="PROSITE" id="PS50234"/>
    </source>
</evidence>
<protein>
    <submittedName>
        <fullName evidence="11">SecA2 protein</fullName>
    </submittedName>
</protein>
<keyword evidence="2" id="KW-0813">Transport</keyword>
<feature type="transmembrane region" description="Helical" evidence="7">
    <location>
        <begin position="1580"/>
        <end position="1602"/>
    </location>
</feature>
<dbReference type="GO" id="GO:0022857">
    <property type="term" value="F:transmembrane transporter activity"/>
    <property type="evidence" value="ECO:0007669"/>
    <property type="project" value="InterPro"/>
</dbReference>
<evidence type="ECO:0000313" key="12">
    <source>
        <dbReference type="Proteomes" id="UP000601435"/>
    </source>
</evidence>
<dbReference type="InterPro" id="IPR011701">
    <property type="entry name" value="MFS"/>
</dbReference>
<evidence type="ECO:0000313" key="11">
    <source>
        <dbReference type="EMBL" id="CAE7399557.1"/>
    </source>
</evidence>
<feature type="transmembrane region" description="Helical" evidence="7">
    <location>
        <begin position="1467"/>
        <end position="1485"/>
    </location>
</feature>
<dbReference type="Proteomes" id="UP000601435">
    <property type="component" value="Unassembled WGS sequence"/>
</dbReference>
<proteinExistence type="predicted"/>
<evidence type="ECO:0000259" key="9">
    <source>
        <dbReference type="PROSITE" id="PS51194"/>
    </source>
</evidence>
<dbReference type="InterPro" id="IPR001650">
    <property type="entry name" value="Helicase_C-like"/>
</dbReference>
<dbReference type="OrthoDB" id="432379at2759"/>
<dbReference type="Gene3D" id="3.40.50.410">
    <property type="entry name" value="von Willebrand factor, type A domain"/>
    <property type="match status" value="1"/>
</dbReference>
<evidence type="ECO:0000256" key="3">
    <source>
        <dbReference type="ARBA" id="ARBA00022692"/>
    </source>
</evidence>
<dbReference type="InterPro" id="IPR011115">
    <property type="entry name" value="SecA_DEAD"/>
</dbReference>
<dbReference type="GO" id="GO:0005524">
    <property type="term" value="F:ATP binding"/>
    <property type="evidence" value="ECO:0007669"/>
    <property type="project" value="InterPro"/>
</dbReference>
<evidence type="ECO:0000256" key="6">
    <source>
        <dbReference type="SAM" id="MobiDB-lite"/>
    </source>
</evidence>
<dbReference type="Gene3D" id="3.40.50.300">
    <property type="entry name" value="P-loop containing nucleotide triphosphate hydrolases"/>
    <property type="match status" value="2"/>
</dbReference>
<dbReference type="Gene3D" id="1.20.1250.20">
    <property type="entry name" value="MFS general substrate transporter like domains"/>
    <property type="match status" value="1"/>
</dbReference>
<dbReference type="PROSITE" id="PS51196">
    <property type="entry name" value="SECA_MOTOR_DEAD"/>
    <property type="match status" value="1"/>
</dbReference>
<dbReference type="PROSITE" id="PS50234">
    <property type="entry name" value="VWFA"/>
    <property type="match status" value="1"/>
</dbReference>
<dbReference type="PANTHER" id="PTHR23506:SF26">
    <property type="entry name" value="MFS-TYPE TRANSPORTER SLC18B1"/>
    <property type="match status" value="1"/>
</dbReference>
<evidence type="ECO:0000256" key="2">
    <source>
        <dbReference type="ARBA" id="ARBA00022448"/>
    </source>
</evidence>
<dbReference type="GO" id="GO:0017038">
    <property type="term" value="P:protein import"/>
    <property type="evidence" value="ECO:0007669"/>
    <property type="project" value="InterPro"/>
</dbReference>
<organism evidence="11 12">
    <name type="scientific">Symbiodinium necroappetens</name>
    <dbReference type="NCBI Taxonomy" id="1628268"/>
    <lineage>
        <taxon>Eukaryota</taxon>
        <taxon>Sar</taxon>
        <taxon>Alveolata</taxon>
        <taxon>Dinophyceae</taxon>
        <taxon>Suessiales</taxon>
        <taxon>Symbiodiniaceae</taxon>
        <taxon>Symbiodinium</taxon>
    </lineage>
</organism>
<sequence>MEAALSKEIPQFVSVMEKWEDQTQKTCHKLEQNVSVALEDGDGEVEHAFASLYSYAQDSLTFGPACLSKITMGTVESALDKLLQHSEKQLQQLHSHLDRYQFEAASKCMQQLQALHVFFEGGFAEQVARLEQRSGLPSEKVQQIQEVLANVRPESVHNLGEKAEGMVEARATDLLERNLFDKFAELICQLPHLGMFLHGRDNPSKLRSKLRELVVKTHSQAHKKIEQCWDTDDDEQLFQHLSQLASISKSKIIVDLDVELRSVTRDWKRKLKDKMDDHGSVAEERLKSWAEGTARQTIVVELTRELINLARMHLLLHHEAFREVAADARKLLVALLDMCAGCPQGHTLIRELDKALQPEMLHSRDARYGSWIAQTFSHFRDWGTLHFNQVMKKSPEDILKQWELPDAEKTELKAGYHAYEETEKSILNRWDQGRDFSLEDVVAQACKLAQSTSQLSSVQKAELLAHVSATYSICTCGKAYAEMKADAKADVDTSLLLKKLHPSQVFTCLRLLGCSRDEDLRSHLVQVRTGEGKSIVLGMLATVLGLSGKKVSVVCYSQYLSDRDQKDFAPLFELFQLQDRIKYDIIESYVENRVKDMRPCTEALLSGEPDTTAVHEAGTSGLEEVLLVDEADILLSESYLGGTFNQVAEVGAAGLLRKIWELGESVPKDQLLEEARKSQEYDALKQQLGGQWGFLIDFETQRILAQLKEFQSSAHARRFHFDEVDKRIGYFQHDTVNYDVSFGYHTVFAYLQLADEGKLADDTLEAVLNLQIPCARYSYADILLPKVILGVSGTVPERDSGKRAVLQQVLGIDDEGQYSCMPSVFGESNLRFLDSAAVGSPLLVCDVHDYFLEIAKDINQKLREGRAVLVFFADRARLEAFAASEQCGNVVSKPDVLSELNSPEERTSIVLRAATVGRVTLCTAAFGRGTDFISVDSQLLENGGLHVIQSFFSMDKSEEIQIQGRTARQGQPGSYSMILSAEDLESQGLKDIPKGSPTEKYQVLEKFREQRGHEWKANVDDKLVQAQRLQAKTEDFARAVETGNADEVRAAFRRFYNFAQGEQEANVANAACFTVTAENALCRRQHRIVFVCDATGSMKGLWKQTRNAIRTALDRLDEIGGFFEFMWIAYRDYSSSATDLVQKSVCTDNASELEKFLDGVFCHGGAGDGAEAVEAGLREARLQHGRGQVSGIILIGDDIPRERIVEESHFKCRMETDYHAETLRLRELGVPVFSFRVGNHSGVEKTFRYISEQTGGQFNDLNLDVETEVLVDVLCTFSITAAGDHEQLAEYRRRYKRFVHAFGNVCPKTLRVQRWRRLLQEFGGFVPPVDSKEHSSLFFYVLLATGLAFWTRAMPTPFLPLVMSRDFHQTPAHVGFAMSVYPLGAFVATPCAAAQAQRSSQILRLHSWTLMFMALSSLLLALSHQVHDFAGPDAVFVALLVCRFTQGISQAYYMAANTTLISRSFTAVAYTVAMAEVAVGSGAQLGRLAGGLLFDLGGFGCPFLVASVALSLCALVGLMFEDEVQEDEEVCRGGDSEDTQDSWKAFFTLRIFVTVAGVFSAYMVTGLMDSTLPQHLEAHLGPLSVSAVSAISSLRSLTYLLVSWQCAQVLRLELLSLEALQSAGFGLATLGLILVAPQRFVVDTESLLPSGALANAWACQILALVLTSTGNAMLFVPGLPLLQAEVRHLGPAASERVSSLLMAAMSGGEFLGPIAGGALEERCGFRDSSALFAAGLAPGVPMGLVAFFGPQSSRSRDQPLLERQFSYTEESIDLAKNLTVPFDPESAYRFRRLAFLGPEVRRRVHSAPAQERRPFVPRLPGSSTAPSSIFRRIFLPEAKAARAPLPSIPEARRASSYGHSGRSSGHGERSDRKK</sequence>
<feature type="transmembrane region" description="Helical" evidence="7">
    <location>
        <begin position="1547"/>
        <end position="1568"/>
    </location>
</feature>
<dbReference type="SMART" id="SM00327">
    <property type="entry name" value="VWA"/>
    <property type="match status" value="1"/>
</dbReference>
<dbReference type="InterPro" id="IPR036465">
    <property type="entry name" value="vWFA_dom_sf"/>
</dbReference>
<keyword evidence="5 7" id="KW-0472">Membrane</keyword>
<evidence type="ECO:0000259" key="10">
    <source>
        <dbReference type="PROSITE" id="PS51196"/>
    </source>
</evidence>
<dbReference type="InterPro" id="IPR027417">
    <property type="entry name" value="P-loop_NTPase"/>
</dbReference>
<keyword evidence="4 7" id="KW-1133">Transmembrane helix</keyword>